<dbReference type="SMART" id="SM00664">
    <property type="entry name" value="DoH"/>
    <property type="match status" value="1"/>
</dbReference>
<dbReference type="InterPro" id="IPR008977">
    <property type="entry name" value="PHM/PNGase_F_dom_sf"/>
</dbReference>
<dbReference type="Pfam" id="PF03712">
    <property type="entry name" value="Cu2_monoox_C"/>
    <property type="match status" value="1"/>
</dbReference>
<keyword evidence="3" id="KW-0325">Glycoprotein</keyword>
<name>A0AAV2SUF4_MEGNR</name>
<evidence type="ECO:0000256" key="1">
    <source>
        <dbReference type="ARBA" id="ARBA00010676"/>
    </source>
</evidence>
<evidence type="ECO:0000256" key="3">
    <source>
        <dbReference type="ARBA" id="ARBA00023180"/>
    </source>
</evidence>
<dbReference type="Proteomes" id="UP001497623">
    <property type="component" value="Unassembled WGS sequence"/>
</dbReference>
<evidence type="ECO:0000256" key="2">
    <source>
        <dbReference type="ARBA" id="ARBA00023157"/>
    </source>
</evidence>
<dbReference type="GO" id="GO:0042420">
    <property type="term" value="P:dopamine catabolic process"/>
    <property type="evidence" value="ECO:0007669"/>
    <property type="project" value="TreeGrafter"/>
</dbReference>
<dbReference type="EMBL" id="CAXKWB010123975">
    <property type="protein sequence ID" value="CAL4238491.1"/>
    <property type="molecule type" value="Genomic_DNA"/>
</dbReference>
<dbReference type="GO" id="GO:0030667">
    <property type="term" value="C:secretory granule membrane"/>
    <property type="evidence" value="ECO:0007669"/>
    <property type="project" value="TreeGrafter"/>
</dbReference>
<dbReference type="PROSITE" id="PS50836">
    <property type="entry name" value="DOMON"/>
    <property type="match status" value="1"/>
</dbReference>
<keyword evidence="7" id="KW-1185">Reference proteome</keyword>
<dbReference type="GO" id="GO:0005507">
    <property type="term" value="F:copper ion binding"/>
    <property type="evidence" value="ECO:0007669"/>
    <property type="project" value="InterPro"/>
</dbReference>
<dbReference type="CDD" id="cd09631">
    <property type="entry name" value="DOMON_DOH"/>
    <property type="match status" value="1"/>
</dbReference>
<evidence type="ECO:0000256" key="4">
    <source>
        <dbReference type="SAM" id="SignalP"/>
    </source>
</evidence>
<keyword evidence="2" id="KW-1015">Disulfide bond</keyword>
<keyword evidence="4" id="KW-0732">Signal</keyword>
<dbReference type="InterPro" id="IPR036939">
    <property type="entry name" value="Cu2_ascorb_mOase_N_sf"/>
</dbReference>
<comment type="similarity">
    <text evidence="1">Belongs to the copper type II ascorbate-dependent monooxygenase family.</text>
</comment>
<evidence type="ECO:0000259" key="5">
    <source>
        <dbReference type="PROSITE" id="PS50836"/>
    </source>
</evidence>
<feature type="chain" id="PRO_5043405107" description="DOMON domain-containing protein" evidence="4">
    <location>
        <begin position="31"/>
        <end position="778"/>
    </location>
</feature>
<proteinExistence type="inferred from homology"/>
<dbReference type="InterPro" id="IPR005018">
    <property type="entry name" value="DOMON_domain"/>
</dbReference>
<dbReference type="InterPro" id="IPR000945">
    <property type="entry name" value="DBH-like"/>
</dbReference>
<dbReference type="Gene3D" id="2.60.40.1210">
    <property type="entry name" value="Cellobiose dehydrogenase, cytochrome domain"/>
    <property type="match status" value="1"/>
</dbReference>
<dbReference type="GO" id="GO:0042421">
    <property type="term" value="P:norepinephrine biosynthetic process"/>
    <property type="evidence" value="ECO:0007669"/>
    <property type="project" value="TreeGrafter"/>
</dbReference>
<dbReference type="GO" id="GO:0006589">
    <property type="term" value="P:octopamine biosynthetic process"/>
    <property type="evidence" value="ECO:0007669"/>
    <property type="project" value="TreeGrafter"/>
</dbReference>
<evidence type="ECO:0000313" key="7">
    <source>
        <dbReference type="Proteomes" id="UP001497623"/>
    </source>
</evidence>
<dbReference type="Pfam" id="PF01082">
    <property type="entry name" value="Cu2_monooxygen"/>
    <property type="match status" value="1"/>
</dbReference>
<evidence type="ECO:0000313" key="6">
    <source>
        <dbReference type="EMBL" id="CAL4238491.1"/>
    </source>
</evidence>
<protein>
    <recommendedName>
        <fullName evidence="5">DOMON domain-containing protein</fullName>
    </recommendedName>
</protein>
<dbReference type="SUPFAM" id="SSF49344">
    <property type="entry name" value="CBD9-like"/>
    <property type="match status" value="1"/>
</dbReference>
<dbReference type="FunFam" id="2.60.120.230:FF:000001">
    <property type="entry name" value="Monooxygenase, DBH-like 1"/>
    <property type="match status" value="1"/>
</dbReference>
<dbReference type="InterPro" id="IPR045266">
    <property type="entry name" value="DOH_DOMON"/>
</dbReference>
<dbReference type="SUPFAM" id="SSF49742">
    <property type="entry name" value="PHM/PNGase F"/>
    <property type="match status" value="2"/>
</dbReference>
<reference evidence="6 7" key="1">
    <citation type="submission" date="2024-05" db="EMBL/GenBank/DDBJ databases">
        <authorList>
            <person name="Wallberg A."/>
        </authorList>
    </citation>
    <scope>NUCLEOTIDE SEQUENCE [LARGE SCALE GENOMIC DNA]</scope>
</reference>
<dbReference type="InterPro" id="IPR024548">
    <property type="entry name" value="Cu2_monoox_C"/>
</dbReference>
<organism evidence="6 7">
    <name type="scientific">Meganyctiphanes norvegica</name>
    <name type="common">Northern krill</name>
    <name type="synonym">Thysanopoda norvegica</name>
    <dbReference type="NCBI Taxonomy" id="48144"/>
    <lineage>
        <taxon>Eukaryota</taxon>
        <taxon>Metazoa</taxon>
        <taxon>Ecdysozoa</taxon>
        <taxon>Arthropoda</taxon>
        <taxon>Crustacea</taxon>
        <taxon>Multicrustacea</taxon>
        <taxon>Malacostraca</taxon>
        <taxon>Eumalacostraca</taxon>
        <taxon>Eucarida</taxon>
        <taxon>Euphausiacea</taxon>
        <taxon>Euphausiidae</taxon>
        <taxon>Meganyctiphanes</taxon>
    </lineage>
</organism>
<comment type="caution">
    <text evidence="6">The sequence shown here is derived from an EMBL/GenBank/DDBJ whole genome shotgun (WGS) entry which is preliminary data.</text>
</comment>
<dbReference type="Gene3D" id="2.60.120.310">
    <property type="entry name" value="Copper type II, ascorbate-dependent monooxygenase, N-terminal domain"/>
    <property type="match status" value="1"/>
</dbReference>
<sequence length="778" mass="89387">MASSSRTQLARMSSMFFIVFLTISPRPSMPFVHNSFNLPVPSSPEETWLYSAIVDSEGAFLLQWTPLEEEIMFRLTVQTTGYISFGLSHTHDLRQADIVVGWVHSGKVYLQDRHAIGHQEPEVDEKQNWVLESGFENETHTILVISRPYDTCDEDDFVITSDTAVVLWGYHPDDPVNPEHSQPRMHYHSSKQGSTNVVLLERGEKELSKNLLAAYVEQWRPAYQYPRVSNTWLLTSQYVEIPAATDTTMWCMFKRPDIAFKHHIVKYEPVIKPGHEEMIQNMMVYECTSLSPEVDQALEDIVDQKTHKCNHGTMKSLTYSCNHVMAAWTKGSKGFSYPDDVGYPLEPNGAKFFMLEIQYRSVDRTVWDAAGLKLLYTPNLRLHDAGILNTGIAPSWKHMVPPRQRVVLSQGHCVGECTKEALPPTGIHVFGALHSTHSLGRKIRVRHLRNDHEMKPITQDINHNPNYTDFRIFRHTRQILPGDHLLTECQYNSMNHGQITLGGNKAHDETCQAFLLYWPKVDLSTCQSTPSLNTVLTSLGVQEMEIDSKPMKISAPASLLGKSLEWRLLNHNWRKQFRFFQSTVSDGQFNPTCHYRGKRVVPELEDINYSPPRIVIPWTARNKCISKQKRHNHFKEKNEPKVAGLHSEKEFMNDSKKQKKPIKIVDAESSDQDHIMMPINRNYGEKGTEIVLSHPPMPVRSQLKEKLWEMEMDLEAEVHKKYRDIYLETVELNNQPENFSDNNGAQYGYHSYSSSWKIKVDLNLFGLTIAAFVSWAVI</sequence>
<accession>A0AAV2SUF4</accession>
<feature type="signal peptide" evidence="4">
    <location>
        <begin position="1"/>
        <end position="30"/>
    </location>
</feature>
<feature type="domain" description="DOMON" evidence="5">
    <location>
        <begin position="58"/>
        <end position="171"/>
    </location>
</feature>
<dbReference type="GO" id="GO:0004500">
    <property type="term" value="F:dopamine beta-monooxygenase activity"/>
    <property type="evidence" value="ECO:0007669"/>
    <property type="project" value="InterPro"/>
</dbReference>
<dbReference type="AlphaFoldDB" id="A0AAV2SUF4"/>
<dbReference type="Gene3D" id="2.60.120.230">
    <property type="match status" value="1"/>
</dbReference>
<dbReference type="InterPro" id="IPR014784">
    <property type="entry name" value="Cu2_ascorb_mOase-like_C"/>
</dbReference>
<dbReference type="PANTHER" id="PTHR10157:SF40">
    <property type="entry name" value="MOXD1 HOMOLOG 2"/>
    <property type="match status" value="1"/>
</dbReference>
<dbReference type="Pfam" id="PF03351">
    <property type="entry name" value="DOMON"/>
    <property type="match status" value="1"/>
</dbReference>
<gene>
    <name evidence="6" type="ORF">MNOR_LOCUS40466</name>
</gene>
<dbReference type="GO" id="GO:0005615">
    <property type="term" value="C:extracellular space"/>
    <property type="evidence" value="ECO:0007669"/>
    <property type="project" value="TreeGrafter"/>
</dbReference>
<dbReference type="InterPro" id="IPR000323">
    <property type="entry name" value="Cu2_ascorb_mOase_N"/>
</dbReference>
<dbReference type="PANTHER" id="PTHR10157">
    <property type="entry name" value="DOPAMINE BETA HYDROXYLASE RELATED"/>
    <property type="match status" value="1"/>
</dbReference>